<dbReference type="AlphaFoldDB" id="A0A542DW38"/>
<feature type="transmembrane region" description="Helical" evidence="5">
    <location>
        <begin position="186"/>
        <end position="209"/>
    </location>
</feature>
<evidence type="ECO:0000256" key="3">
    <source>
        <dbReference type="ARBA" id="ARBA00022989"/>
    </source>
</evidence>
<dbReference type="InterPro" id="IPR020846">
    <property type="entry name" value="MFS_dom"/>
</dbReference>
<feature type="transmembrane region" description="Helical" evidence="5">
    <location>
        <begin position="27"/>
        <end position="44"/>
    </location>
</feature>
<name>A0A542DW38_9MICO</name>
<comment type="subcellular location">
    <subcellularLocation>
        <location evidence="1">Cell membrane</location>
        <topology evidence="1">Multi-pass membrane protein</topology>
    </subcellularLocation>
</comment>
<feature type="transmembrane region" description="Helical" evidence="5">
    <location>
        <begin position="56"/>
        <end position="81"/>
    </location>
</feature>
<dbReference type="InterPro" id="IPR051788">
    <property type="entry name" value="MFS_Transporter"/>
</dbReference>
<dbReference type="RefSeq" id="WP_141846245.1">
    <property type="nucleotide sequence ID" value="NZ_BAAAPR010000006.1"/>
</dbReference>
<feature type="transmembrane region" description="Helical" evidence="5">
    <location>
        <begin position="321"/>
        <end position="341"/>
    </location>
</feature>
<feature type="transmembrane region" description="Helical" evidence="5">
    <location>
        <begin position="267"/>
        <end position="286"/>
    </location>
</feature>
<evidence type="ECO:0000256" key="5">
    <source>
        <dbReference type="SAM" id="Phobius"/>
    </source>
</evidence>
<feature type="domain" description="Major facilitator superfamily (MFS) profile" evidence="6">
    <location>
        <begin position="22"/>
        <end position="409"/>
    </location>
</feature>
<dbReference type="GO" id="GO:0022857">
    <property type="term" value="F:transmembrane transporter activity"/>
    <property type="evidence" value="ECO:0007669"/>
    <property type="project" value="InterPro"/>
</dbReference>
<dbReference type="Pfam" id="PF07690">
    <property type="entry name" value="MFS_1"/>
    <property type="match status" value="1"/>
</dbReference>
<feature type="transmembrane region" description="Helical" evidence="5">
    <location>
        <begin position="353"/>
        <end position="374"/>
    </location>
</feature>
<reference evidence="7 8" key="1">
    <citation type="submission" date="2019-06" db="EMBL/GenBank/DDBJ databases">
        <title>Sequencing the genomes of 1000 actinobacteria strains.</title>
        <authorList>
            <person name="Klenk H.-P."/>
        </authorList>
    </citation>
    <scope>NUCLEOTIDE SEQUENCE [LARGE SCALE GENOMIC DNA]</scope>
    <source>
        <strain evidence="7 8">DSM 18607</strain>
    </source>
</reference>
<evidence type="ECO:0000256" key="4">
    <source>
        <dbReference type="ARBA" id="ARBA00023136"/>
    </source>
</evidence>
<accession>A0A542DW38</accession>
<dbReference type="Proteomes" id="UP000317893">
    <property type="component" value="Unassembled WGS sequence"/>
</dbReference>
<keyword evidence="4 5" id="KW-0472">Membrane</keyword>
<comment type="caution">
    <text evidence="7">The sequence shown here is derived from an EMBL/GenBank/DDBJ whole genome shotgun (WGS) entry which is preliminary data.</text>
</comment>
<feature type="transmembrane region" description="Helical" evidence="5">
    <location>
        <begin position="113"/>
        <end position="134"/>
    </location>
</feature>
<dbReference type="Gene3D" id="1.20.1250.20">
    <property type="entry name" value="MFS general substrate transporter like domains"/>
    <property type="match status" value="2"/>
</dbReference>
<keyword evidence="8" id="KW-1185">Reference proteome</keyword>
<evidence type="ECO:0000313" key="8">
    <source>
        <dbReference type="Proteomes" id="UP000317893"/>
    </source>
</evidence>
<keyword evidence="2 5" id="KW-0812">Transmembrane</keyword>
<evidence type="ECO:0000259" key="6">
    <source>
        <dbReference type="PROSITE" id="PS50850"/>
    </source>
</evidence>
<dbReference type="GO" id="GO:0005886">
    <property type="term" value="C:plasma membrane"/>
    <property type="evidence" value="ECO:0007669"/>
    <property type="project" value="UniProtKB-SubCell"/>
</dbReference>
<gene>
    <name evidence="7" type="ORF">FB458_0366</name>
</gene>
<dbReference type="InterPro" id="IPR011701">
    <property type="entry name" value="MFS"/>
</dbReference>
<feature type="transmembrane region" description="Helical" evidence="5">
    <location>
        <begin position="386"/>
        <end position="404"/>
    </location>
</feature>
<dbReference type="SUPFAM" id="SSF103473">
    <property type="entry name" value="MFS general substrate transporter"/>
    <property type="match status" value="1"/>
</dbReference>
<dbReference type="PANTHER" id="PTHR23514:SF13">
    <property type="entry name" value="INNER MEMBRANE PROTEIN YBJJ"/>
    <property type="match status" value="1"/>
</dbReference>
<dbReference type="OrthoDB" id="9809599at2"/>
<dbReference type="InterPro" id="IPR036259">
    <property type="entry name" value="MFS_trans_sf"/>
</dbReference>
<proteinExistence type="predicted"/>
<feature type="transmembrane region" description="Helical" evidence="5">
    <location>
        <begin position="88"/>
        <end position="107"/>
    </location>
</feature>
<evidence type="ECO:0000313" key="7">
    <source>
        <dbReference type="EMBL" id="TQJ07307.1"/>
    </source>
</evidence>
<dbReference type="PROSITE" id="PS50850">
    <property type="entry name" value="MFS"/>
    <property type="match status" value="1"/>
</dbReference>
<organism evidence="7 8">
    <name type="scientific">Lapillicoccus jejuensis</name>
    <dbReference type="NCBI Taxonomy" id="402171"/>
    <lineage>
        <taxon>Bacteria</taxon>
        <taxon>Bacillati</taxon>
        <taxon>Actinomycetota</taxon>
        <taxon>Actinomycetes</taxon>
        <taxon>Micrococcales</taxon>
        <taxon>Intrasporangiaceae</taxon>
        <taxon>Lapillicoccus</taxon>
    </lineage>
</organism>
<feature type="transmembrane region" description="Helical" evidence="5">
    <location>
        <begin position="155"/>
        <end position="180"/>
    </location>
</feature>
<protein>
    <submittedName>
        <fullName evidence="7">Fucose permease</fullName>
    </submittedName>
</protein>
<feature type="transmembrane region" description="Helical" evidence="5">
    <location>
        <begin position="221"/>
        <end position="243"/>
    </location>
</feature>
<evidence type="ECO:0000256" key="2">
    <source>
        <dbReference type="ARBA" id="ARBA00022692"/>
    </source>
</evidence>
<dbReference type="EMBL" id="VFMN01000001">
    <property type="protein sequence ID" value="TQJ07307.1"/>
    <property type="molecule type" value="Genomic_DNA"/>
</dbReference>
<dbReference type="PANTHER" id="PTHR23514">
    <property type="entry name" value="BYPASS OF STOP CODON PROTEIN 6"/>
    <property type="match status" value="1"/>
</dbReference>
<evidence type="ECO:0000256" key="1">
    <source>
        <dbReference type="ARBA" id="ARBA00004651"/>
    </source>
</evidence>
<feature type="transmembrane region" description="Helical" evidence="5">
    <location>
        <begin position="298"/>
        <end position="315"/>
    </location>
</feature>
<keyword evidence="3 5" id="KW-1133">Transmembrane helix</keyword>
<sequence length="416" mass="41468">MSAPSESIAGESGIAPGALTRWRNAELVAFALGGVVVAAFGSRLPSIQSSLDVSKAVLGAAITGVTLGALAGLSAAAWIHARFGARRGVGASLVVSALGLGVIGMSADLARSVVGVTTGLVLVGLGTGTLDVLINVEGAALERAAGRTLMPLLHAAWSGGAVIGGALGALSAAVGLAAHLQFALEGAAVVGAAVYVVRGLPAVAVEVDARPAEIGSRRDRFLAWCRTWSSVRLLLIGLVMLGAEFGEGSANSWLTLAARAEHHHSDAVAASYFVLFAVGEMSARLLGSSLVDRFGRVAVVRVTASAGVVGMVVFITTDAWWLTAVGTVLWAIGVSMGFPLGMSAAAESGPNSAARVSVVAAIGYTSSLVGPPVVGLVADRVGLLDALWIVAALLAVAAALAPAVRARVGAIAPSSP</sequence>